<protein>
    <recommendedName>
        <fullName evidence="2">Trafficking protein particle complex subunit 11 domain-containing protein</fullName>
    </recommendedName>
</protein>
<feature type="compositionally biased region" description="Basic and acidic residues" evidence="1">
    <location>
        <begin position="181"/>
        <end position="193"/>
    </location>
</feature>
<feature type="compositionally biased region" description="Acidic residues" evidence="1">
    <location>
        <begin position="763"/>
        <end position="788"/>
    </location>
</feature>
<comment type="caution">
    <text evidence="3">The sequence shown here is derived from an EMBL/GenBank/DDBJ whole genome shotgun (WGS) entry which is preliminary data.</text>
</comment>
<keyword evidence="4" id="KW-1185">Reference proteome</keyword>
<dbReference type="Pfam" id="PF11817">
    <property type="entry name" value="Foie-gras_1"/>
    <property type="match status" value="1"/>
</dbReference>
<feature type="region of interest" description="Disordered" evidence="1">
    <location>
        <begin position="169"/>
        <end position="193"/>
    </location>
</feature>
<dbReference type="PANTHER" id="PTHR14374">
    <property type="entry name" value="FOIE GRAS"/>
    <property type="match status" value="1"/>
</dbReference>
<feature type="domain" description="Trafficking protein particle complex subunit 11" evidence="2">
    <location>
        <begin position="374"/>
        <end position="635"/>
    </location>
</feature>
<evidence type="ECO:0000313" key="3">
    <source>
        <dbReference type="EMBL" id="EIW80303.1"/>
    </source>
</evidence>
<feature type="compositionally biased region" description="Acidic residues" evidence="1">
    <location>
        <begin position="1020"/>
        <end position="1031"/>
    </location>
</feature>
<evidence type="ECO:0000256" key="1">
    <source>
        <dbReference type="SAM" id="MobiDB-lite"/>
    </source>
</evidence>
<dbReference type="GeneID" id="19199872"/>
<dbReference type="OMA" id="VAVRICK"/>
<name>A0A5M3MMG8_CONPW</name>
<feature type="region of interest" description="Disordered" evidence="1">
    <location>
        <begin position="977"/>
        <end position="1031"/>
    </location>
</feature>
<dbReference type="InterPro" id="IPR021773">
    <property type="entry name" value="TPC11"/>
</dbReference>
<accession>A0A5M3MMG8</accession>
<feature type="compositionally biased region" description="Pro residues" evidence="1">
    <location>
        <begin position="22"/>
        <end position="49"/>
    </location>
</feature>
<dbReference type="EMBL" id="JH711579">
    <property type="protein sequence ID" value="EIW80303.1"/>
    <property type="molecule type" value="Genomic_DNA"/>
</dbReference>
<dbReference type="PANTHER" id="PTHR14374:SF0">
    <property type="entry name" value="TRAFFICKING PROTEIN PARTICLE COMPLEX SUBUNIT 11"/>
    <property type="match status" value="1"/>
</dbReference>
<dbReference type="OrthoDB" id="6278596at2759"/>
<sequence length="1360" mass="149514">MNSYPPELLVQLAPVMFVAGLDPPPTPVDTPSPPPVAQTSTSPPPPGAPPTHRSTPSRSQDPFASLILRLRESLDAQRKPSVWAPDASKTFQIILVDRNVDFPPRKLAPPDDPHQSPYAAATAAHSPLSPLTPSSPLHPDGLIAPIWIRKHTALVPSVFVLFLKMYEAPSTSPRSPLEPPDADRERERADEERRRDLELAAEIAARKRSTGERNIKLTVVLIASRKMLDDPALDARLTFVRRQSGLDSRAALFVLSPVAPSELAEFVRSLQDALYEPAVEYYTAHSKRVRRKRNRHAQSFSSFAPSYTPLSPLGGAPARPLRPEGWTVRYEYKMACFAEFRREDEVALKHYQDAYASLLIMFGSTAILPPRTKRWAEAKVLADAINIKIVKLYLYNNEHALALSRHSGHMRRFSDFSRGWGIGEETFEFWSWLARQHRVLAELLERGLASTLILPSFSPEPRLPSAVGSPGTTTLELEGLTGGRAAGVNPSHALQHPGHYYYMAARCTEARRERFLASEGTSQGASAAPGLTNERKVDHLTIILELYTKAYELFKRYGAQSQGRLTLWIAGRIAMTYEQAGDTERACQFFSRIAKTYRRERWHDVLLPLLVRWHACAQKLGDTEVAVRLLVEMAGQGAETAQEELVSILQGSEPPSTESILIDQEDCEPLLDTNVVFWTPEVRVGEEASFQITLSTPEHIMLDKMPIQQIKISLGEGHKPIVLKHKDEAVDGSEQGVRLVKVGRVRLVKEGNDGGEESGSSSDEGDEDEEDEGVDEDDGEEDGSDDSGGDITETSLRWKAGEKLVLAGKISSDVPATLQVQSIEVTLQEGKWTIIVPHASFASHGHSVVTPRWLTSSKPLRFLPIGREHWSSVVVHHRPHQLALAFEHHEQALLDEDYPIVISVTNTDSRTLDVAIDALLQPTAFDGTDNYIVVDEQRSASLIKGVRLGTLAPGVSTQKTLHLFSTGAPGERVIDVSVQSTHRTKRMRDETARHKSGETPDTASESAEIDTGTQEGAENSTEETEEEENVEANEMLETLVVPALEALRVIYDVGYRRMMPRALLGGILDASVGPEDAPWGEHDAGEALVHATVQCAGPVGLKVDSAKLVREDGISARILDAFLDEAGEEMFEDEYLPGDEFGDSCRISLVPDEEEMSSGEYIPGPGYYEITWRRVLQGGNYGPPSTSLFALPTLQPPRDGLIGLLSVPSTAKLHVPTHMHLTIRNRHPSRTATVTVQLESDPQQQDGSTSLGGGILVAGLRTGRVPVLLPGMEYTLSWRIIPLECGSVRVPGVKVFDMRSAAADTGANGEEVEIVDVRTEWRGENAEESAGTVQPLPLKSTPRQGGEKAVRPPQCILVLP</sequence>
<evidence type="ECO:0000313" key="4">
    <source>
        <dbReference type="Proteomes" id="UP000053558"/>
    </source>
</evidence>
<dbReference type="RefSeq" id="XP_007769284.1">
    <property type="nucleotide sequence ID" value="XM_007771094.1"/>
</dbReference>
<reference evidence="4" key="1">
    <citation type="journal article" date="2012" name="Science">
        <title>The Paleozoic origin of enzymatic lignin decomposition reconstructed from 31 fungal genomes.</title>
        <authorList>
            <person name="Floudas D."/>
            <person name="Binder M."/>
            <person name="Riley R."/>
            <person name="Barry K."/>
            <person name="Blanchette R.A."/>
            <person name="Henrissat B."/>
            <person name="Martinez A.T."/>
            <person name="Otillar R."/>
            <person name="Spatafora J.W."/>
            <person name="Yadav J.S."/>
            <person name="Aerts A."/>
            <person name="Benoit I."/>
            <person name="Boyd A."/>
            <person name="Carlson A."/>
            <person name="Copeland A."/>
            <person name="Coutinho P.M."/>
            <person name="de Vries R.P."/>
            <person name="Ferreira P."/>
            <person name="Findley K."/>
            <person name="Foster B."/>
            <person name="Gaskell J."/>
            <person name="Glotzer D."/>
            <person name="Gorecki P."/>
            <person name="Heitman J."/>
            <person name="Hesse C."/>
            <person name="Hori C."/>
            <person name="Igarashi K."/>
            <person name="Jurgens J.A."/>
            <person name="Kallen N."/>
            <person name="Kersten P."/>
            <person name="Kohler A."/>
            <person name="Kuees U."/>
            <person name="Kumar T.K.A."/>
            <person name="Kuo A."/>
            <person name="LaButti K."/>
            <person name="Larrondo L.F."/>
            <person name="Lindquist E."/>
            <person name="Ling A."/>
            <person name="Lombard V."/>
            <person name="Lucas S."/>
            <person name="Lundell T."/>
            <person name="Martin R."/>
            <person name="McLaughlin D.J."/>
            <person name="Morgenstern I."/>
            <person name="Morin E."/>
            <person name="Murat C."/>
            <person name="Nagy L.G."/>
            <person name="Nolan M."/>
            <person name="Ohm R.A."/>
            <person name="Patyshakuliyeva A."/>
            <person name="Rokas A."/>
            <person name="Ruiz-Duenas F.J."/>
            <person name="Sabat G."/>
            <person name="Salamov A."/>
            <person name="Samejima M."/>
            <person name="Schmutz J."/>
            <person name="Slot J.C."/>
            <person name="St John F."/>
            <person name="Stenlid J."/>
            <person name="Sun H."/>
            <person name="Sun S."/>
            <person name="Syed K."/>
            <person name="Tsang A."/>
            <person name="Wiebenga A."/>
            <person name="Young D."/>
            <person name="Pisabarro A."/>
            <person name="Eastwood D.C."/>
            <person name="Martin F."/>
            <person name="Cullen D."/>
            <person name="Grigoriev I.V."/>
            <person name="Hibbett D.S."/>
        </authorList>
    </citation>
    <scope>NUCLEOTIDE SEQUENCE [LARGE SCALE GENOMIC DNA]</scope>
    <source>
        <strain evidence="4">RWD-64-598 SS2</strain>
    </source>
</reference>
<dbReference type="KEGG" id="cput:CONPUDRAFT_125033"/>
<proteinExistence type="predicted"/>
<organism evidence="3 4">
    <name type="scientific">Coniophora puteana (strain RWD-64-598)</name>
    <name type="common">Brown rot fungus</name>
    <dbReference type="NCBI Taxonomy" id="741705"/>
    <lineage>
        <taxon>Eukaryota</taxon>
        <taxon>Fungi</taxon>
        <taxon>Dikarya</taxon>
        <taxon>Basidiomycota</taxon>
        <taxon>Agaricomycotina</taxon>
        <taxon>Agaricomycetes</taxon>
        <taxon>Agaricomycetidae</taxon>
        <taxon>Boletales</taxon>
        <taxon>Coniophorineae</taxon>
        <taxon>Coniophoraceae</taxon>
        <taxon>Coniophora</taxon>
    </lineage>
</organism>
<feature type="region of interest" description="Disordered" evidence="1">
    <location>
        <begin position="104"/>
        <end position="132"/>
    </location>
</feature>
<gene>
    <name evidence="3" type="ORF">CONPUDRAFT_125033</name>
</gene>
<feature type="region of interest" description="Disordered" evidence="1">
    <location>
        <begin position="1324"/>
        <end position="1350"/>
    </location>
</feature>
<feature type="region of interest" description="Disordered" evidence="1">
    <location>
        <begin position="19"/>
        <end position="60"/>
    </location>
</feature>
<feature type="compositionally biased region" description="Basic and acidic residues" evidence="1">
    <location>
        <begin position="104"/>
        <end position="114"/>
    </location>
</feature>
<dbReference type="Proteomes" id="UP000053558">
    <property type="component" value="Unassembled WGS sequence"/>
</dbReference>
<feature type="compositionally biased region" description="Basic and acidic residues" evidence="1">
    <location>
        <begin position="987"/>
        <end position="998"/>
    </location>
</feature>
<feature type="region of interest" description="Disordered" evidence="1">
    <location>
        <begin position="749"/>
        <end position="794"/>
    </location>
</feature>
<evidence type="ECO:0000259" key="2">
    <source>
        <dbReference type="Pfam" id="PF11817"/>
    </source>
</evidence>